<evidence type="ECO:0000313" key="2">
    <source>
        <dbReference type="Proteomes" id="UP000005239"/>
    </source>
</evidence>
<accession>A0A8R1Z490</accession>
<gene>
    <name evidence="1" type="primary">WBGene00282071</name>
</gene>
<name>A0A2A6C5M7_PRIPA</name>
<reference evidence="1" key="2">
    <citation type="submission" date="2022-06" db="UniProtKB">
        <authorList>
            <consortium name="EnsemblMetazoa"/>
        </authorList>
    </citation>
    <scope>IDENTIFICATION</scope>
    <source>
        <strain evidence="1">PS312</strain>
    </source>
</reference>
<accession>A0A2A6C5M7</accession>
<dbReference type="EnsemblMetazoa" id="PPA43702.1">
    <property type="protein sequence ID" value="PPA43702.1"/>
    <property type="gene ID" value="WBGene00282071"/>
</dbReference>
<dbReference type="AlphaFoldDB" id="A0A2A6C5M7"/>
<protein>
    <submittedName>
        <fullName evidence="1">Uncharacterized protein</fullName>
    </submittedName>
</protein>
<proteinExistence type="predicted"/>
<evidence type="ECO:0000313" key="1">
    <source>
        <dbReference type="EnsemblMetazoa" id="PPA43702.1"/>
    </source>
</evidence>
<sequence length="165" mass="18090">MVDRDGKLKDDRPIIGQRARATLNLKNTRFGAEYQFTSGEILSSPIAANSSSFDADRGIGSAGVLKTGAGILEEGSPVWWYSHGGIHTGASRICRRFTPTPTMIATKTMKATTATIVGDRLCVTEAFTRAFGKINLEIDRYYSTPWVTVVDYLNDYKDSMDNLLG</sequence>
<dbReference type="Proteomes" id="UP000005239">
    <property type="component" value="Unassembled WGS sequence"/>
</dbReference>
<reference evidence="2" key="1">
    <citation type="journal article" date="2008" name="Nat. Genet.">
        <title>The Pristionchus pacificus genome provides a unique perspective on nematode lifestyle and parasitism.</title>
        <authorList>
            <person name="Dieterich C."/>
            <person name="Clifton S.W."/>
            <person name="Schuster L.N."/>
            <person name="Chinwalla A."/>
            <person name="Delehaunty K."/>
            <person name="Dinkelacker I."/>
            <person name="Fulton L."/>
            <person name="Fulton R."/>
            <person name="Godfrey J."/>
            <person name="Minx P."/>
            <person name="Mitreva M."/>
            <person name="Roeseler W."/>
            <person name="Tian H."/>
            <person name="Witte H."/>
            <person name="Yang S.P."/>
            <person name="Wilson R.K."/>
            <person name="Sommer R.J."/>
        </authorList>
    </citation>
    <scope>NUCLEOTIDE SEQUENCE [LARGE SCALE GENOMIC DNA]</scope>
    <source>
        <strain evidence="2">PS312</strain>
    </source>
</reference>
<organism evidence="1 2">
    <name type="scientific">Pristionchus pacificus</name>
    <name type="common">Parasitic nematode worm</name>
    <dbReference type="NCBI Taxonomy" id="54126"/>
    <lineage>
        <taxon>Eukaryota</taxon>
        <taxon>Metazoa</taxon>
        <taxon>Ecdysozoa</taxon>
        <taxon>Nematoda</taxon>
        <taxon>Chromadorea</taxon>
        <taxon>Rhabditida</taxon>
        <taxon>Rhabditina</taxon>
        <taxon>Diplogasteromorpha</taxon>
        <taxon>Diplogasteroidea</taxon>
        <taxon>Neodiplogasteridae</taxon>
        <taxon>Pristionchus</taxon>
    </lineage>
</organism>
<keyword evidence="2" id="KW-1185">Reference proteome</keyword>